<evidence type="ECO:0000313" key="2">
    <source>
        <dbReference type="Proteomes" id="UP001283361"/>
    </source>
</evidence>
<dbReference type="AlphaFoldDB" id="A0AAE1E715"/>
<name>A0AAE1E715_9GAST</name>
<dbReference type="Proteomes" id="UP001283361">
    <property type="component" value="Unassembled WGS sequence"/>
</dbReference>
<reference evidence="1" key="1">
    <citation type="journal article" date="2023" name="G3 (Bethesda)">
        <title>A reference genome for the long-term kleptoplast-retaining sea slug Elysia crispata morphotype clarki.</title>
        <authorList>
            <person name="Eastman K.E."/>
            <person name="Pendleton A.L."/>
            <person name="Shaikh M.A."/>
            <person name="Suttiyut T."/>
            <person name="Ogas R."/>
            <person name="Tomko P."/>
            <person name="Gavelis G."/>
            <person name="Widhalm J.R."/>
            <person name="Wisecaver J.H."/>
        </authorList>
    </citation>
    <scope>NUCLEOTIDE SEQUENCE</scope>
    <source>
        <strain evidence="1">ECLA1</strain>
    </source>
</reference>
<keyword evidence="2" id="KW-1185">Reference proteome</keyword>
<evidence type="ECO:0000313" key="1">
    <source>
        <dbReference type="EMBL" id="KAK3796292.1"/>
    </source>
</evidence>
<gene>
    <name evidence="1" type="ORF">RRG08_041606</name>
</gene>
<protein>
    <submittedName>
        <fullName evidence="1">Uncharacterized protein</fullName>
    </submittedName>
</protein>
<proteinExistence type="predicted"/>
<accession>A0AAE1E715</accession>
<dbReference type="EMBL" id="JAWDGP010000898">
    <property type="protein sequence ID" value="KAK3796292.1"/>
    <property type="molecule type" value="Genomic_DNA"/>
</dbReference>
<organism evidence="1 2">
    <name type="scientific">Elysia crispata</name>
    <name type="common">lettuce slug</name>
    <dbReference type="NCBI Taxonomy" id="231223"/>
    <lineage>
        <taxon>Eukaryota</taxon>
        <taxon>Metazoa</taxon>
        <taxon>Spiralia</taxon>
        <taxon>Lophotrochozoa</taxon>
        <taxon>Mollusca</taxon>
        <taxon>Gastropoda</taxon>
        <taxon>Heterobranchia</taxon>
        <taxon>Euthyneura</taxon>
        <taxon>Panpulmonata</taxon>
        <taxon>Sacoglossa</taxon>
        <taxon>Placobranchoidea</taxon>
        <taxon>Plakobranchidae</taxon>
        <taxon>Elysia</taxon>
    </lineage>
</organism>
<sequence>MTAFDSNSTSADNQMEVIVANNTTVETGNSSNVNQTDSEPSNVLQQPHNASEYNMTMFGVSSDCAVIVKNCYEQNASDEFEQFLYCEAFEKSSQCVAENITSGNDTMMCSGPDLKILEASSCSPSNMGLNVPPQCKARITQCGTPYVTPAEKMAGIDNKLFESKICITLENEGCLNVENDGAVCSASEIAIIENEVLCSGSARLLSGVLLLALMLVVTRVM</sequence>
<comment type="caution">
    <text evidence="1">The sequence shown here is derived from an EMBL/GenBank/DDBJ whole genome shotgun (WGS) entry which is preliminary data.</text>
</comment>